<dbReference type="Proteomes" id="UP000295707">
    <property type="component" value="Unassembled WGS sequence"/>
</dbReference>
<dbReference type="RefSeq" id="WP_132973853.1">
    <property type="nucleotide sequence ID" value="NZ_SMFX01000001.1"/>
</dbReference>
<evidence type="ECO:0000256" key="3">
    <source>
        <dbReference type="RuleBase" id="RU362119"/>
    </source>
</evidence>
<keyword evidence="2 3" id="KW-0732">Signal</keyword>
<dbReference type="PRINTS" id="PR01607">
    <property type="entry name" value="APYRASEFAMLY"/>
</dbReference>
<keyword evidence="3" id="KW-0378">Hydrolase</keyword>
<dbReference type="PROSITE" id="PS00785">
    <property type="entry name" value="5_NUCLEOTIDASE_1"/>
    <property type="match status" value="1"/>
</dbReference>
<dbReference type="InterPro" id="IPR029052">
    <property type="entry name" value="Metallo-depent_PP-like"/>
</dbReference>
<dbReference type="InterPro" id="IPR004843">
    <property type="entry name" value="Calcineurin-like_PHP"/>
</dbReference>
<sequence>MTLTRTLLRNLALPLVLFASAASAGDGEVTLIHIGDLHGHLVPRPNMRDGDDDRGVMSGGLAYVYDQIKKIRSEHPDNLLVNTGDTIQGSAEALYSRGKAMADILNLFEIDAFAPGNWDFLYGPERFRELFAEVDGRKPMFNWQTLSANLYYATLYEFPETPYAKQAGQRVVPPYMIKEINGVRIGIIGLTADRGPQAVSTRVMDGFYLTPGEEELQAAIPKLRNEEKVDLLVLISERGLAANLELVETWPGIDVVLSSDMHEETWKVVEAKSGTLLVEEGQDGTMVGEMNLTVRNGKLASWDFKAHRITVENNQPDPMIAARVEEIRKTFVKGAEFVPHVNPMNGYVLRAPIDTTIGYTRKALHRSNYADAKSLPAVIEGSSHDFLADAFRGACESDIGLIRGFRYGTHIAPGPIKLEDIYHYIPIGPQIACGLISGDDLRLMIENGAQGSLTSIVGYWGGGWLLAFSGITYDLDPYNQWGFRASNIRVNNEALDPERYYTVAGYWYLDLPGKINRSRALEIKVLKDRFGGIVDATAVVAYYLQTLPGHTVDPELNRINLLKPLPPPIAGNREIQPLGGAPRPEYLLADEDIKRLAKRRTTQNTAHGDQ</sequence>
<dbReference type="InterPro" id="IPR036907">
    <property type="entry name" value="5'-Nucleotdase_C_sf"/>
</dbReference>
<evidence type="ECO:0000313" key="6">
    <source>
        <dbReference type="EMBL" id="TCK19306.1"/>
    </source>
</evidence>
<evidence type="ECO:0000259" key="5">
    <source>
        <dbReference type="Pfam" id="PF02872"/>
    </source>
</evidence>
<dbReference type="OrthoDB" id="9803927at2"/>
<name>A0A4V2PH48_9GAMM</name>
<dbReference type="GO" id="GO:0030288">
    <property type="term" value="C:outer membrane-bounded periplasmic space"/>
    <property type="evidence" value="ECO:0007669"/>
    <property type="project" value="TreeGrafter"/>
</dbReference>
<dbReference type="SUPFAM" id="SSF56300">
    <property type="entry name" value="Metallo-dependent phosphatases"/>
    <property type="match status" value="1"/>
</dbReference>
<dbReference type="Pfam" id="PF02872">
    <property type="entry name" value="5_nucleotid_C"/>
    <property type="match status" value="1"/>
</dbReference>
<feature type="signal peptide" evidence="3">
    <location>
        <begin position="1"/>
        <end position="24"/>
    </location>
</feature>
<accession>A0A4V2PH48</accession>
<keyword evidence="3" id="KW-0547">Nucleotide-binding</keyword>
<dbReference type="Gene3D" id="3.90.780.10">
    <property type="entry name" value="5'-Nucleotidase, C-terminal domain"/>
    <property type="match status" value="1"/>
</dbReference>
<comment type="similarity">
    <text evidence="1 3">Belongs to the 5'-nucleotidase family.</text>
</comment>
<dbReference type="Pfam" id="PF00149">
    <property type="entry name" value="Metallophos"/>
    <property type="match status" value="1"/>
</dbReference>
<dbReference type="PANTHER" id="PTHR11575">
    <property type="entry name" value="5'-NUCLEOTIDASE-RELATED"/>
    <property type="match status" value="1"/>
</dbReference>
<evidence type="ECO:0000256" key="1">
    <source>
        <dbReference type="ARBA" id="ARBA00006654"/>
    </source>
</evidence>
<dbReference type="AlphaFoldDB" id="A0A4V2PH48"/>
<dbReference type="SUPFAM" id="SSF55816">
    <property type="entry name" value="5'-nucleotidase (syn. UDP-sugar hydrolase), C-terminal domain"/>
    <property type="match status" value="1"/>
</dbReference>
<organism evidence="6 7">
    <name type="scientific">Thiogranum longum</name>
    <dbReference type="NCBI Taxonomy" id="1537524"/>
    <lineage>
        <taxon>Bacteria</taxon>
        <taxon>Pseudomonadati</taxon>
        <taxon>Pseudomonadota</taxon>
        <taxon>Gammaproteobacteria</taxon>
        <taxon>Chromatiales</taxon>
        <taxon>Ectothiorhodospiraceae</taxon>
        <taxon>Thiogranum</taxon>
    </lineage>
</organism>
<comment type="caution">
    <text evidence="6">The sequence shown here is derived from an EMBL/GenBank/DDBJ whole genome shotgun (WGS) entry which is preliminary data.</text>
</comment>
<proteinExistence type="inferred from homology"/>
<feature type="chain" id="PRO_5021036937" evidence="3">
    <location>
        <begin position="25"/>
        <end position="610"/>
    </location>
</feature>
<reference evidence="6 7" key="1">
    <citation type="submission" date="2019-03" db="EMBL/GenBank/DDBJ databases">
        <title>Genomic Encyclopedia of Type Strains, Phase IV (KMG-IV): sequencing the most valuable type-strain genomes for metagenomic binning, comparative biology and taxonomic classification.</title>
        <authorList>
            <person name="Goeker M."/>
        </authorList>
    </citation>
    <scope>NUCLEOTIDE SEQUENCE [LARGE SCALE GENOMIC DNA]</scope>
    <source>
        <strain evidence="6 7">DSM 19610</strain>
    </source>
</reference>
<feature type="domain" description="5'-Nucleotidase C-terminal" evidence="5">
    <location>
        <begin position="379"/>
        <end position="509"/>
    </location>
</feature>
<evidence type="ECO:0000313" key="7">
    <source>
        <dbReference type="Proteomes" id="UP000295707"/>
    </source>
</evidence>
<feature type="domain" description="Calcineurin-like phosphoesterase" evidence="4">
    <location>
        <begin position="30"/>
        <end position="148"/>
    </location>
</feature>
<dbReference type="InterPro" id="IPR008334">
    <property type="entry name" value="5'-Nucleotdase_C"/>
</dbReference>
<dbReference type="Gene3D" id="3.60.21.10">
    <property type="match status" value="1"/>
</dbReference>
<evidence type="ECO:0000256" key="2">
    <source>
        <dbReference type="ARBA" id="ARBA00022729"/>
    </source>
</evidence>
<protein>
    <submittedName>
        <fullName evidence="6">2',3'-cyclic-nucleotide 2'-phosphodiesterase (5'-nucleotidase family)</fullName>
    </submittedName>
</protein>
<keyword evidence="7" id="KW-1185">Reference proteome</keyword>
<dbReference type="PANTHER" id="PTHR11575:SF42">
    <property type="entry name" value="SULFUR OXIDATION PROTEIN SOXB"/>
    <property type="match status" value="1"/>
</dbReference>
<dbReference type="InterPro" id="IPR006146">
    <property type="entry name" value="5'-Nucleotdase_CS"/>
</dbReference>
<dbReference type="EMBL" id="SMFX01000001">
    <property type="protein sequence ID" value="TCK19306.1"/>
    <property type="molecule type" value="Genomic_DNA"/>
</dbReference>
<dbReference type="GO" id="GO:0009166">
    <property type="term" value="P:nucleotide catabolic process"/>
    <property type="evidence" value="ECO:0007669"/>
    <property type="project" value="InterPro"/>
</dbReference>
<dbReference type="GO" id="GO:0046872">
    <property type="term" value="F:metal ion binding"/>
    <property type="evidence" value="ECO:0007669"/>
    <property type="project" value="InterPro"/>
</dbReference>
<dbReference type="GO" id="GO:0000166">
    <property type="term" value="F:nucleotide binding"/>
    <property type="evidence" value="ECO:0007669"/>
    <property type="project" value="UniProtKB-KW"/>
</dbReference>
<dbReference type="GO" id="GO:0016788">
    <property type="term" value="F:hydrolase activity, acting on ester bonds"/>
    <property type="evidence" value="ECO:0007669"/>
    <property type="project" value="InterPro"/>
</dbReference>
<dbReference type="InterPro" id="IPR006179">
    <property type="entry name" value="5_nucleotidase/apyrase"/>
</dbReference>
<gene>
    <name evidence="6" type="ORF">DFR30_2616</name>
</gene>
<evidence type="ECO:0000259" key="4">
    <source>
        <dbReference type="Pfam" id="PF00149"/>
    </source>
</evidence>